<feature type="compositionally biased region" description="Polar residues" evidence="9">
    <location>
        <begin position="566"/>
        <end position="586"/>
    </location>
</feature>
<dbReference type="InterPro" id="IPR016162">
    <property type="entry name" value="Ald_DH_N"/>
</dbReference>
<evidence type="ECO:0000256" key="1">
    <source>
        <dbReference type="ARBA" id="ARBA00009986"/>
    </source>
</evidence>
<keyword evidence="4" id="KW-0408">Iron</keyword>
<keyword evidence="12" id="KW-1185">Reference proteome</keyword>
<dbReference type="EMBL" id="CP059399">
    <property type="protein sequence ID" value="QLY28674.1"/>
    <property type="molecule type" value="Genomic_DNA"/>
</dbReference>
<comment type="similarity">
    <text evidence="1 8">Belongs to the aldehyde dehydrogenase family.</text>
</comment>
<dbReference type="InterPro" id="IPR016163">
    <property type="entry name" value="Ald_DH_C"/>
</dbReference>
<dbReference type="GO" id="GO:0046872">
    <property type="term" value="F:metal ion binding"/>
    <property type="evidence" value="ECO:0007669"/>
    <property type="project" value="UniProtKB-KW"/>
</dbReference>
<dbReference type="SUPFAM" id="SSF53720">
    <property type="entry name" value="ALDH-like"/>
    <property type="match status" value="1"/>
</dbReference>
<evidence type="ECO:0000256" key="5">
    <source>
        <dbReference type="ARBA" id="ARBA00023014"/>
    </source>
</evidence>
<name>A0A7D6V7M4_9NOCA</name>
<feature type="active site" evidence="7">
    <location>
        <position position="804"/>
    </location>
</feature>
<proteinExistence type="inferred from homology"/>
<dbReference type="Gene3D" id="3.50.50.60">
    <property type="entry name" value="FAD/NAD(P)-binding domain"/>
    <property type="match status" value="1"/>
</dbReference>
<dbReference type="PRINTS" id="PR00419">
    <property type="entry name" value="ADXRDTASE"/>
</dbReference>
<dbReference type="PROSITE" id="PS00687">
    <property type="entry name" value="ALDEHYDE_DEHYDR_GLU"/>
    <property type="match status" value="1"/>
</dbReference>
<evidence type="ECO:0000256" key="8">
    <source>
        <dbReference type="RuleBase" id="RU003345"/>
    </source>
</evidence>
<accession>A0A7D6V7M4</accession>
<dbReference type="GO" id="GO:0005737">
    <property type="term" value="C:cytoplasm"/>
    <property type="evidence" value="ECO:0007669"/>
    <property type="project" value="TreeGrafter"/>
</dbReference>
<dbReference type="SUPFAM" id="SSF54862">
    <property type="entry name" value="4Fe-4S ferredoxins"/>
    <property type="match status" value="1"/>
</dbReference>
<evidence type="ECO:0000256" key="7">
    <source>
        <dbReference type="PROSITE-ProRule" id="PRU10007"/>
    </source>
</evidence>
<dbReference type="PANTHER" id="PTHR43570:SF20">
    <property type="entry name" value="ALDEHYDE DEHYDROGENASE ALDX-RELATED"/>
    <property type="match status" value="1"/>
</dbReference>
<organism evidence="11 12">
    <name type="scientific">Nocardia huaxiensis</name>
    <dbReference type="NCBI Taxonomy" id="2755382"/>
    <lineage>
        <taxon>Bacteria</taxon>
        <taxon>Bacillati</taxon>
        <taxon>Actinomycetota</taxon>
        <taxon>Actinomycetes</taxon>
        <taxon>Mycobacteriales</taxon>
        <taxon>Nocardiaceae</taxon>
        <taxon>Nocardia</taxon>
    </lineage>
</organism>
<evidence type="ECO:0000256" key="2">
    <source>
        <dbReference type="ARBA" id="ARBA00022723"/>
    </source>
</evidence>
<dbReference type="Gene3D" id="3.40.50.720">
    <property type="entry name" value="NAD(P)-binding Rossmann-like Domain"/>
    <property type="match status" value="1"/>
</dbReference>
<feature type="region of interest" description="Disordered" evidence="9">
    <location>
        <begin position="556"/>
        <end position="596"/>
    </location>
</feature>
<sequence>MTFVITQSCCGDASCVSVCPVNCIHPTPEEQRFATAEMLYIDPGSCIDCGLCLPECPVGAIVPDHELDARSAGYLRINADHYRDHDVSHGLSAPAQAPVLPARARYRVALVGAGPSAFYVAAELLKHTGVRIDMFDRLPTPYGLVRTGVAPDHGATRRFEAVFAAVAGRSNFRYLLNITVGEHISHTELRRCYDAVVYAVGAPAARRPGIPGEDLPGSLSASDFAGWYNGHPAQAGLTPALSGPRAVIVGNGNVALDVARVLLTEPENLAATDIADHALQALRDSRIEEVVILGRRGITQAAFTIGEFLGVGALPGVDVVIDPVELLLDEAARAAEAAGTLDSTITTRLRVAREAAARAPTSGNKRLVFRFLTAPHALHGEHSVTGIGVVRNDYATINGRQTVIPTHDHTTLDATLVVYAIGQRGVPLPGLPFDPTLGSVPNAAGRVLTHPRGHRIPGVYVVGWCKRGATGGIGLNRRCAAETAAAVLADLDSGLLPRPRRSPDELLDLAARRGADPIDGRGWRRIDTLERSAGARAGRPRRKLTDLDTLRAVAHNRAEALPHPLRSNSMTSSTSAGQRPDNSAHNASRPASAESLTLSEILERQRAAFLRDGLPDAEQRRDRLDRLAAMLAENVDEIADALQEDYGSRPRVWTVAGEVGFCVAQAVYAKTQLSRWMRPHPTALSRLPGMVQEVRTDPRGVVGVIGPWNFPVMLTMSPAVDALAAGNRVMIRPSSVTARVTGVLTRIAPRYFPVEELAVISPRHGRGADFSKLPFDSLFFTGSPEVGASVAADAAVNLVPVTLELGGKNPVVVDRSADPRAAARAVARSRLGHSGQICLSPDYVFVPEESADAFIDEVLGTWRADLAAGVVDNPEYTSIINYANYIRVLGLIEDAVGKGAVAREVVPAGEKLPDPLTRKIAPTLLTGVTGTMAVDSEEVFGPVLTVHCYDDLTQPISHITAHDPPLTLYWYGPRGERFDRVVNGTRSGSVNIGDLMPNLAFNVPFGGVGRSGIGNYHGHAGYLTFSHQRTIARTPVQAMTATLLSPGYTGNLERAVRLSAMLLTRYGRGLAARRLG</sequence>
<evidence type="ECO:0000256" key="9">
    <source>
        <dbReference type="SAM" id="MobiDB-lite"/>
    </source>
</evidence>
<dbReference type="Gene3D" id="3.40.309.10">
    <property type="entry name" value="Aldehyde Dehydrogenase, Chain A, domain 2"/>
    <property type="match status" value="1"/>
</dbReference>
<dbReference type="SUPFAM" id="SSF51971">
    <property type="entry name" value="Nucleotide-binding domain"/>
    <property type="match status" value="2"/>
</dbReference>
<dbReference type="PANTHER" id="PTHR43570">
    <property type="entry name" value="ALDEHYDE DEHYDROGENASE"/>
    <property type="match status" value="1"/>
</dbReference>
<dbReference type="PROSITE" id="PS51379">
    <property type="entry name" value="4FE4S_FER_2"/>
    <property type="match status" value="2"/>
</dbReference>
<dbReference type="RefSeq" id="WP_181579880.1">
    <property type="nucleotide sequence ID" value="NZ_CP059399.1"/>
</dbReference>
<keyword evidence="6" id="KW-0520">NAD</keyword>
<evidence type="ECO:0000256" key="6">
    <source>
        <dbReference type="ARBA" id="ARBA00023027"/>
    </source>
</evidence>
<dbReference type="Pfam" id="PF07992">
    <property type="entry name" value="Pyr_redox_2"/>
    <property type="match status" value="1"/>
</dbReference>
<evidence type="ECO:0000256" key="3">
    <source>
        <dbReference type="ARBA" id="ARBA00023002"/>
    </source>
</evidence>
<dbReference type="KEGG" id="nhu:H0264_25490"/>
<dbReference type="InterPro" id="IPR015590">
    <property type="entry name" value="Aldehyde_DH_dom"/>
</dbReference>
<evidence type="ECO:0000256" key="4">
    <source>
        <dbReference type="ARBA" id="ARBA00023004"/>
    </source>
</evidence>
<dbReference type="Gene3D" id="3.40.605.10">
    <property type="entry name" value="Aldehyde Dehydrogenase, Chain A, domain 1"/>
    <property type="match status" value="1"/>
</dbReference>
<dbReference type="PROSITE" id="PS00198">
    <property type="entry name" value="4FE4S_FER_1"/>
    <property type="match status" value="1"/>
</dbReference>
<keyword evidence="2" id="KW-0479">Metal-binding</keyword>
<dbReference type="GO" id="GO:0004029">
    <property type="term" value="F:aldehyde dehydrogenase (NAD+) activity"/>
    <property type="evidence" value="ECO:0007669"/>
    <property type="project" value="TreeGrafter"/>
</dbReference>
<gene>
    <name evidence="11" type="ORF">H0264_25490</name>
</gene>
<keyword evidence="3 8" id="KW-0560">Oxidoreductase</keyword>
<dbReference type="InterPro" id="IPR017900">
    <property type="entry name" value="4Fe4S_Fe_S_CS"/>
</dbReference>
<feature type="domain" description="4Fe-4S ferredoxin-type" evidence="10">
    <location>
        <begin position="37"/>
        <end position="66"/>
    </location>
</feature>
<dbReference type="GO" id="GO:0051536">
    <property type="term" value="F:iron-sulfur cluster binding"/>
    <property type="evidence" value="ECO:0007669"/>
    <property type="project" value="UniProtKB-KW"/>
</dbReference>
<dbReference type="Gene3D" id="3.30.70.20">
    <property type="match status" value="1"/>
</dbReference>
<dbReference type="InterPro" id="IPR016161">
    <property type="entry name" value="Ald_DH/histidinol_DH"/>
</dbReference>
<keyword evidence="5" id="KW-0411">Iron-sulfur</keyword>
<dbReference type="Pfam" id="PF00171">
    <property type="entry name" value="Aldedh"/>
    <property type="match status" value="1"/>
</dbReference>
<dbReference type="InterPro" id="IPR017896">
    <property type="entry name" value="4Fe4S_Fe-S-bd"/>
</dbReference>
<dbReference type="AlphaFoldDB" id="A0A7D6V7M4"/>
<evidence type="ECO:0000313" key="12">
    <source>
        <dbReference type="Proteomes" id="UP000515512"/>
    </source>
</evidence>
<feature type="domain" description="4Fe-4S ferredoxin-type" evidence="10">
    <location>
        <begin position="1"/>
        <end position="29"/>
    </location>
</feature>
<dbReference type="Proteomes" id="UP000515512">
    <property type="component" value="Chromosome"/>
</dbReference>
<evidence type="ECO:0000313" key="11">
    <source>
        <dbReference type="EMBL" id="QLY28674.1"/>
    </source>
</evidence>
<dbReference type="InterPro" id="IPR029510">
    <property type="entry name" value="Ald_DH_CS_GLU"/>
</dbReference>
<dbReference type="InterPro" id="IPR012394">
    <property type="entry name" value="Aldehyde_DH_NAD(P)"/>
</dbReference>
<reference evidence="11 12" key="1">
    <citation type="submission" date="2020-07" db="EMBL/GenBank/DDBJ databases">
        <authorList>
            <person name="Zhuang K."/>
            <person name="Ran Y."/>
        </authorList>
    </citation>
    <scope>NUCLEOTIDE SEQUENCE [LARGE SCALE GENOMIC DNA]</scope>
    <source>
        <strain evidence="11 12">WCH-YHL-001</strain>
    </source>
</reference>
<dbReference type="InterPro" id="IPR036188">
    <property type="entry name" value="FAD/NAD-bd_sf"/>
</dbReference>
<dbReference type="InterPro" id="IPR023753">
    <property type="entry name" value="FAD/NAD-binding_dom"/>
</dbReference>
<dbReference type="GO" id="GO:0006081">
    <property type="term" value="P:aldehyde metabolic process"/>
    <property type="evidence" value="ECO:0007669"/>
    <property type="project" value="InterPro"/>
</dbReference>
<protein>
    <submittedName>
        <fullName evidence="11">Aldehyde dehydrogenase family protein</fullName>
    </submittedName>
</protein>
<evidence type="ECO:0000259" key="10">
    <source>
        <dbReference type="PROSITE" id="PS51379"/>
    </source>
</evidence>
<dbReference type="Pfam" id="PF12838">
    <property type="entry name" value="Fer4_7"/>
    <property type="match status" value="1"/>
</dbReference>